<keyword evidence="5 11" id="KW-0812">Transmembrane</keyword>
<feature type="transmembrane region" description="Helical" evidence="11">
    <location>
        <begin position="54"/>
        <end position="71"/>
    </location>
</feature>
<accession>A0A418MHC2</accession>
<dbReference type="OrthoDB" id="30586at2"/>
<dbReference type="PANTHER" id="PTHR28286:SF2">
    <property type="entry name" value="BACTERIORHODOPSIN _OPSIN, NOPA (EUROFUNG)"/>
    <property type="match status" value="1"/>
</dbReference>
<keyword evidence="13" id="KW-1185">Reference proteome</keyword>
<evidence type="ECO:0000256" key="8">
    <source>
        <dbReference type="ARBA" id="ARBA00022991"/>
    </source>
</evidence>
<dbReference type="PANTHER" id="PTHR28286">
    <property type="match status" value="1"/>
</dbReference>
<dbReference type="GO" id="GO:0009881">
    <property type="term" value="F:photoreceptor activity"/>
    <property type="evidence" value="ECO:0007669"/>
    <property type="project" value="UniProtKB-KW"/>
</dbReference>
<evidence type="ECO:0000256" key="1">
    <source>
        <dbReference type="ARBA" id="ARBA00004141"/>
    </source>
</evidence>
<evidence type="ECO:0000256" key="4">
    <source>
        <dbReference type="ARBA" id="ARBA00022606"/>
    </source>
</evidence>
<organism evidence="12 13">
    <name type="scientific">Fibrisoma montanum</name>
    <dbReference type="NCBI Taxonomy" id="2305895"/>
    <lineage>
        <taxon>Bacteria</taxon>
        <taxon>Pseudomonadati</taxon>
        <taxon>Bacteroidota</taxon>
        <taxon>Cytophagia</taxon>
        <taxon>Cytophagales</taxon>
        <taxon>Spirosomataceae</taxon>
        <taxon>Fibrisoma</taxon>
    </lineage>
</organism>
<comment type="similarity">
    <text evidence="2">Belongs to the archaeal/bacterial/fungal opsin family.</text>
</comment>
<name>A0A418MHC2_9BACT</name>
<comment type="caution">
    <text evidence="12">The sequence shown here is derived from an EMBL/GenBank/DDBJ whole genome shotgun (WGS) entry which is preliminary data.</text>
</comment>
<keyword evidence="6" id="KW-0681">Retinal protein</keyword>
<feature type="transmembrane region" description="Helical" evidence="11">
    <location>
        <begin position="142"/>
        <end position="161"/>
    </location>
</feature>
<evidence type="ECO:0000256" key="9">
    <source>
        <dbReference type="ARBA" id="ARBA00023136"/>
    </source>
</evidence>
<dbReference type="CDD" id="cd15242">
    <property type="entry name" value="7tm_Proteorhodopsin"/>
    <property type="match status" value="1"/>
</dbReference>
<feature type="transmembrane region" description="Helical" evidence="11">
    <location>
        <begin position="21"/>
        <end position="42"/>
    </location>
</feature>
<dbReference type="Pfam" id="PF01036">
    <property type="entry name" value="Bac_rhodopsin"/>
    <property type="match status" value="1"/>
</dbReference>
<evidence type="ECO:0000256" key="10">
    <source>
        <dbReference type="ARBA" id="ARBA00023170"/>
    </source>
</evidence>
<dbReference type="EMBL" id="QXED01000001">
    <property type="protein sequence ID" value="RIV26812.1"/>
    <property type="molecule type" value="Genomic_DNA"/>
</dbReference>
<dbReference type="GO" id="GO:0016020">
    <property type="term" value="C:membrane"/>
    <property type="evidence" value="ECO:0007669"/>
    <property type="project" value="UniProtKB-SubCell"/>
</dbReference>
<evidence type="ECO:0000256" key="6">
    <source>
        <dbReference type="ARBA" id="ARBA00022925"/>
    </source>
</evidence>
<dbReference type="PRINTS" id="PR00251">
    <property type="entry name" value="BACTRLOPSIN"/>
</dbReference>
<comment type="subcellular location">
    <subcellularLocation>
        <location evidence="1">Membrane</location>
        <topology evidence="1">Multi-pass membrane protein</topology>
    </subcellularLocation>
</comment>
<evidence type="ECO:0000313" key="12">
    <source>
        <dbReference type="EMBL" id="RIV26812.1"/>
    </source>
</evidence>
<feature type="transmembrane region" description="Helical" evidence="11">
    <location>
        <begin position="119"/>
        <end position="136"/>
    </location>
</feature>
<keyword evidence="8" id="KW-0157">Chromophore</keyword>
<dbReference type="RefSeq" id="WP_119665669.1">
    <property type="nucleotide sequence ID" value="NZ_QXED01000001.1"/>
</dbReference>
<keyword evidence="9 11" id="KW-0472">Membrane</keyword>
<keyword evidence="10" id="KW-0675">Receptor</keyword>
<dbReference type="SUPFAM" id="SSF81321">
    <property type="entry name" value="Family A G protein-coupled receptor-like"/>
    <property type="match status" value="1"/>
</dbReference>
<evidence type="ECO:0000256" key="5">
    <source>
        <dbReference type="ARBA" id="ARBA00022692"/>
    </source>
</evidence>
<keyword evidence="3" id="KW-0600">Photoreceptor protein</keyword>
<feature type="transmembrane region" description="Helical" evidence="11">
    <location>
        <begin position="182"/>
        <end position="201"/>
    </location>
</feature>
<protein>
    <submittedName>
        <fullName evidence="12">Rhodopsin</fullName>
    </submittedName>
</protein>
<sequence length="265" mass="29666">METLNLPTLLLQAGELRPGDVVGFTFFTGYMAMFAASVFFFFERSQVEGHWKTSLLISGLITMIAAVHYFYMRDQYLETNSSPTEFRYIDWTLTVPLMCVEFYLIIKPYGGKIGTMWKLIGYSVFMLVFGYIGEAIDRDNSPIWGAVSTLGYIGILYEIYLGDVKKIADASNDRSTLRAVSLLRWFVLVGWAIYPIGYMMIPGGLLAGLNINIDLIYNVGDAINKIGFGLVVYSAAVSNSGAHFEAPYQRTADRQYNSGEPAAMR</sequence>
<evidence type="ECO:0000256" key="2">
    <source>
        <dbReference type="ARBA" id="ARBA00008130"/>
    </source>
</evidence>
<proteinExistence type="inferred from homology"/>
<dbReference type="GO" id="GO:0007602">
    <property type="term" value="P:phototransduction"/>
    <property type="evidence" value="ECO:0007669"/>
    <property type="project" value="UniProtKB-KW"/>
</dbReference>
<dbReference type="SMART" id="SM01021">
    <property type="entry name" value="Bac_rhodopsin"/>
    <property type="match status" value="1"/>
</dbReference>
<evidence type="ECO:0000256" key="11">
    <source>
        <dbReference type="SAM" id="Phobius"/>
    </source>
</evidence>
<dbReference type="AlphaFoldDB" id="A0A418MHC2"/>
<reference evidence="12 13" key="1">
    <citation type="submission" date="2018-08" db="EMBL/GenBank/DDBJ databases">
        <title>Fibrisoma montanum sp. nov., isolated from Danxia mountain soil.</title>
        <authorList>
            <person name="Huang Y."/>
        </authorList>
    </citation>
    <scope>NUCLEOTIDE SEQUENCE [LARGE SCALE GENOMIC DNA]</scope>
    <source>
        <strain evidence="12 13">HYT19</strain>
    </source>
</reference>
<keyword evidence="4" id="KW-0716">Sensory transduction</keyword>
<dbReference type="InterPro" id="IPR001425">
    <property type="entry name" value="Arc/bac/fun_rhodopsins"/>
</dbReference>
<gene>
    <name evidence="12" type="ORF">DYU11_00365</name>
</gene>
<evidence type="ECO:0000313" key="13">
    <source>
        <dbReference type="Proteomes" id="UP000283523"/>
    </source>
</evidence>
<keyword evidence="7 11" id="KW-1133">Transmembrane helix</keyword>
<evidence type="ECO:0000256" key="3">
    <source>
        <dbReference type="ARBA" id="ARBA00022543"/>
    </source>
</evidence>
<feature type="transmembrane region" description="Helical" evidence="11">
    <location>
        <begin position="91"/>
        <end position="107"/>
    </location>
</feature>
<dbReference type="Gene3D" id="1.20.1070.10">
    <property type="entry name" value="Rhodopsin 7-helix transmembrane proteins"/>
    <property type="match status" value="1"/>
</dbReference>
<dbReference type="Proteomes" id="UP000283523">
    <property type="component" value="Unassembled WGS sequence"/>
</dbReference>
<evidence type="ECO:0000256" key="7">
    <source>
        <dbReference type="ARBA" id="ARBA00022989"/>
    </source>
</evidence>